<feature type="region of interest" description="Disordered" evidence="2">
    <location>
        <begin position="316"/>
        <end position="358"/>
    </location>
</feature>
<feature type="region of interest" description="Disordered" evidence="2">
    <location>
        <begin position="39"/>
        <end position="63"/>
    </location>
</feature>
<name>A0AAD1RSY1_PELCU</name>
<reference evidence="3" key="1">
    <citation type="submission" date="2022-03" db="EMBL/GenBank/DDBJ databases">
        <authorList>
            <person name="Alioto T."/>
            <person name="Alioto T."/>
            <person name="Gomez Garrido J."/>
        </authorList>
    </citation>
    <scope>NUCLEOTIDE SEQUENCE</scope>
</reference>
<evidence type="ECO:0000313" key="4">
    <source>
        <dbReference type="Proteomes" id="UP001295444"/>
    </source>
</evidence>
<organism evidence="3 4">
    <name type="scientific">Pelobates cultripes</name>
    <name type="common">Western spadefoot toad</name>
    <dbReference type="NCBI Taxonomy" id="61616"/>
    <lineage>
        <taxon>Eukaryota</taxon>
        <taxon>Metazoa</taxon>
        <taxon>Chordata</taxon>
        <taxon>Craniata</taxon>
        <taxon>Vertebrata</taxon>
        <taxon>Euteleostomi</taxon>
        <taxon>Amphibia</taxon>
        <taxon>Batrachia</taxon>
        <taxon>Anura</taxon>
        <taxon>Pelobatoidea</taxon>
        <taxon>Pelobatidae</taxon>
        <taxon>Pelobates</taxon>
    </lineage>
</organism>
<dbReference type="Proteomes" id="UP001295444">
    <property type="component" value="Chromosome 03"/>
</dbReference>
<keyword evidence="4" id="KW-1185">Reference proteome</keyword>
<dbReference type="EMBL" id="OW240914">
    <property type="protein sequence ID" value="CAH2276537.1"/>
    <property type="molecule type" value="Genomic_DNA"/>
</dbReference>
<proteinExistence type="predicted"/>
<dbReference type="AlphaFoldDB" id="A0AAD1RSY1"/>
<dbReference type="Gene3D" id="3.30.250.20">
    <property type="entry name" value="L1 transposable element, C-terminal domain"/>
    <property type="match status" value="1"/>
</dbReference>
<feature type="region of interest" description="Disordered" evidence="2">
    <location>
        <begin position="1"/>
        <end position="25"/>
    </location>
</feature>
<keyword evidence="1" id="KW-0175">Coiled coil</keyword>
<dbReference type="PANTHER" id="PTHR11505">
    <property type="entry name" value="L1 TRANSPOSABLE ELEMENT-RELATED"/>
    <property type="match status" value="1"/>
</dbReference>
<feature type="compositionally biased region" description="Basic residues" evidence="2">
    <location>
        <begin position="328"/>
        <end position="341"/>
    </location>
</feature>
<accession>A0AAD1RSY1</accession>
<feature type="coiled-coil region" evidence="1">
    <location>
        <begin position="100"/>
        <end position="155"/>
    </location>
</feature>
<sequence length="358" mass="40815">MGNHKKALPAPQHAGKTPAGKTGTVTRLFREYSDRVSEIGESNMAPAAVNTDTDPPSPRGSEASNTLMEADIKEILRNLPSRADLAQMLGKLEATFQQKMERLSADINQVGRRVQDLEDERGSHQYLMHSLSAKVQAQERHLSMLQRSLDDLDNRGRRNNLRVRGMPKQDRENLYTILTTSFNLILNRKPEHRSLRPKSATGDTPRDIICRIHYYALKEDVLKHLRDTSAPMLFQGHEIQIYQDLSWHTLQARRALRPITDQLRMRNLRYRWGYPFALIVSTRGTTFTISTHQDIIPFTKALNLTEPNIMDWYAPDPALTAPSAQQRPRWRSPAKKQRLAHAGHISQGDGGQNNTIEH</sequence>
<dbReference type="InterPro" id="IPR004244">
    <property type="entry name" value="Transposase_22"/>
</dbReference>
<protein>
    <submittedName>
        <fullName evidence="3">Uncharacterized protein</fullName>
    </submittedName>
</protein>
<gene>
    <name evidence="3" type="ORF">PECUL_23A042519</name>
</gene>
<evidence type="ECO:0000256" key="2">
    <source>
        <dbReference type="SAM" id="MobiDB-lite"/>
    </source>
</evidence>
<dbReference type="InterPro" id="IPR042566">
    <property type="entry name" value="L1_C"/>
</dbReference>
<evidence type="ECO:0000256" key="1">
    <source>
        <dbReference type="SAM" id="Coils"/>
    </source>
</evidence>
<evidence type="ECO:0000313" key="3">
    <source>
        <dbReference type="EMBL" id="CAH2276537.1"/>
    </source>
</evidence>